<sequence>MINDSVPWREQLWRSADELERRRAQRRWTERTSFLVEREIMVGCYAIRKLHEARKVSDALAAREWEVTRHALTSARRPDIWARATPWEYSDFPHGTSAMLSITDLCNQVVHSYIWLLSATEAGDFDGIYVASDRQRLSGLFFISVDRFVELFRAVGSEDITYVRMQRDTNGDLQYVGILAREPESDPEDEGSQR</sequence>
<dbReference type="RefSeq" id="WP_311425329.1">
    <property type="nucleotide sequence ID" value="NZ_JAVREH010000076.1"/>
</dbReference>
<keyword evidence="2" id="KW-1185">Reference proteome</keyword>
<protein>
    <submittedName>
        <fullName evidence="1">Uncharacterized protein</fullName>
    </submittedName>
</protein>
<comment type="caution">
    <text evidence="1">The sequence shown here is derived from an EMBL/GenBank/DDBJ whole genome shotgun (WGS) entry which is preliminary data.</text>
</comment>
<evidence type="ECO:0000313" key="1">
    <source>
        <dbReference type="EMBL" id="MDT0264187.1"/>
    </source>
</evidence>
<name>A0ABU2JGX6_9ACTN</name>
<organism evidence="1 2">
    <name type="scientific">Jatrophihabitans lederbergiae</name>
    <dbReference type="NCBI Taxonomy" id="3075547"/>
    <lineage>
        <taxon>Bacteria</taxon>
        <taxon>Bacillati</taxon>
        <taxon>Actinomycetota</taxon>
        <taxon>Actinomycetes</taxon>
        <taxon>Jatrophihabitantales</taxon>
        <taxon>Jatrophihabitantaceae</taxon>
        <taxon>Jatrophihabitans</taxon>
    </lineage>
</organism>
<gene>
    <name evidence="1" type="ORF">RM423_22725</name>
</gene>
<dbReference type="EMBL" id="JAVREH010000076">
    <property type="protein sequence ID" value="MDT0264187.1"/>
    <property type="molecule type" value="Genomic_DNA"/>
</dbReference>
<proteinExistence type="predicted"/>
<reference evidence="2" key="1">
    <citation type="submission" date="2023-07" db="EMBL/GenBank/DDBJ databases">
        <title>30 novel species of actinomycetes from the DSMZ collection.</title>
        <authorList>
            <person name="Nouioui I."/>
        </authorList>
    </citation>
    <scope>NUCLEOTIDE SEQUENCE [LARGE SCALE GENOMIC DNA]</scope>
    <source>
        <strain evidence="2">DSM 44399</strain>
    </source>
</reference>
<accession>A0ABU2JGX6</accession>
<dbReference type="Proteomes" id="UP001183176">
    <property type="component" value="Unassembled WGS sequence"/>
</dbReference>
<evidence type="ECO:0000313" key="2">
    <source>
        <dbReference type="Proteomes" id="UP001183176"/>
    </source>
</evidence>